<reference evidence="8 9" key="1">
    <citation type="submission" date="2019-02" db="EMBL/GenBank/DDBJ databases">
        <title>Emended description of the genus Rhodopseudomonas and description of Rhodopseudomonas albus sp. nov., a non-phototrophic, heavy-metal-tolerant bacterium isolated from garden soil.</title>
        <authorList>
            <person name="Bao Z."/>
            <person name="Cao W.W."/>
            <person name="Sato Y."/>
            <person name="Nishizawa T."/>
            <person name="Zhao J."/>
            <person name="Guo Y."/>
            <person name="Ohta H."/>
        </authorList>
    </citation>
    <scope>NUCLEOTIDE SEQUENCE [LARGE SCALE GENOMIC DNA]</scope>
    <source>
        <strain evidence="8 9">SK50-23</strain>
    </source>
</reference>
<dbReference type="Gene3D" id="2.40.160.20">
    <property type="match status" value="1"/>
</dbReference>
<dbReference type="EMBL" id="CP036498">
    <property type="protein sequence ID" value="QUS38009.1"/>
    <property type="molecule type" value="Genomic_DNA"/>
</dbReference>
<evidence type="ECO:0000259" key="7">
    <source>
        <dbReference type="Pfam" id="PF13505"/>
    </source>
</evidence>
<comment type="subcellular location">
    <subcellularLocation>
        <location evidence="1">Cell outer membrane</location>
    </subcellularLocation>
</comment>
<evidence type="ECO:0000256" key="6">
    <source>
        <dbReference type="SAM" id="SignalP"/>
    </source>
</evidence>
<name>A0ABX8A361_9BRAD</name>
<evidence type="ECO:0000313" key="8">
    <source>
        <dbReference type="EMBL" id="QUS38009.1"/>
    </source>
</evidence>
<dbReference type="Proteomes" id="UP000682843">
    <property type="component" value="Chromosome"/>
</dbReference>
<feature type="chain" id="PRO_5047427690" evidence="6">
    <location>
        <begin position="21"/>
        <end position="246"/>
    </location>
</feature>
<proteinExistence type="inferred from homology"/>
<evidence type="ECO:0000256" key="1">
    <source>
        <dbReference type="ARBA" id="ARBA00004442"/>
    </source>
</evidence>
<feature type="signal peptide" evidence="6">
    <location>
        <begin position="1"/>
        <end position="20"/>
    </location>
</feature>
<gene>
    <name evidence="8" type="ORF">RPMA_03380</name>
</gene>
<dbReference type="InterPro" id="IPR051692">
    <property type="entry name" value="OMP-like"/>
</dbReference>
<evidence type="ECO:0000313" key="9">
    <source>
        <dbReference type="Proteomes" id="UP000682843"/>
    </source>
</evidence>
<evidence type="ECO:0000256" key="3">
    <source>
        <dbReference type="ARBA" id="ARBA00023136"/>
    </source>
</evidence>
<dbReference type="SUPFAM" id="SSF56925">
    <property type="entry name" value="OMPA-like"/>
    <property type="match status" value="1"/>
</dbReference>
<evidence type="ECO:0000256" key="4">
    <source>
        <dbReference type="ARBA" id="ARBA00023237"/>
    </source>
</evidence>
<keyword evidence="9" id="KW-1185">Reference proteome</keyword>
<organism evidence="8 9">
    <name type="scientific">Tardiphaga alba</name>
    <dbReference type="NCBI Taxonomy" id="340268"/>
    <lineage>
        <taxon>Bacteria</taxon>
        <taxon>Pseudomonadati</taxon>
        <taxon>Pseudomonadota</taxon>
        <taxon>Alphaproteobacteria</taxon>
        <taxon>Hyphomicrobiales</taxon>
        <taxon>Nitrobacteraceae</taxon>
        <taxon>Tardiphaga</taxon>
    </lineage>
</organism>
<dbReference type="RefSeq" id="WP_211911539.1">
    <property type="nucleotide sequence ID" value="NZ_CP036498.1"/>
</dbReference>
<accession>A0ABX8A361</accession>
<dbReference type="Pfam" id="PF13505">
    <property type="entry name" value="OMP_b-brl"/>
    <property type="match status" value="1"/>
</dbReference>
<evidence type="ECO:0000256" key="2">
    <source>
        <dbReference type="ARBA" id="ARBA00022729"/>
    </source>
</evidence>
<keyword evidence="3" id="KW-0472">Membrane</keyword>
<feature type="domain" description="Outer membrane protein beta-barrel" evidence="7">
    <location>
        <begin position="9"/>
        <end position="236"/>
    </location>
</feature>
<keyword evidence="2 6" id="KW-0732">Signal</keyword>
<evidence type="ECO:0000256" key="5">
    <source>
        <dbReference type="ARBA" id="ARBA00038306"/>
    </source>
</evidence>
<keyword evidence="4" id="KW-0998">Cell outer membrane</keyword>
<sequence>MKKFLLGTAALLAMGASASAADLAARPYTKAPAYVAAPIYNWTGFYIGGHVGGAFNGNNGFGGTSDNSDGRFLGGLQVGADYQFAPNWVIGVEGQYSWLGNNNTNVAFVPVVNGPVSSTYNLNQKGIASVTGRLGYTWGPALLYVKGGWAYQDVSETLVAGVAGAPIAFDGGTKKNGYTVGAGLEYLFTQNWSGKVEYQYYDFGSTTLQPAATGLATAVSSKNDTHVVKAGLNYRFNWGGPVVAKY</sequence>
<dbReference type="PANTHER" id="PTHR34001">
    <property type="entry name" value="BLL7405 PROTEIN"/>
    <property type="match status" value="1"/>
</dbReference>
<dbReference type="PANTHER" id="PTHR34001:SF3">
    <property type="entry name" value="BLL7405 PROTEIN"/>
    <property type="match status" value="1"/>
</dbReference>
<dbReference type="InterPro" id="IPR027385">
    <property type="entry name" value="Beta-barrel_OMP"/>
</dbReference>
<dbReference type="InterPro" id="IPR011250">
    <property type="entry name" value="OMP/PagP_B-barrel"/>
</dbReference>
<protein>
    <submittedName>
        <fullName evidence="8">Porin family protein</fullName>
    </submittedName>
</protein>
<comment type="similarity">
    <text evidence="5">Belongs to the Omp25/RopB family.</text>
</comment>